<keyword evidence="6 10" id="KW-0594">Phospholipid biosynthesis</keyword>
<dbReference type="EC" id="2.3.1.274" evidence="8 10"/>
<evidence type="ECO:0000256" key="9">
    <source>
        <dbReference type="ARBA" id="ARBA00046608"/>
    </source>
</evidence>
<dbReference type="SUPFAM" id="SSF53659">
    <property type="entry name" value="Isocitrate/Isopropylmalate dehydrogenase-like"/>
    <property type="match status" value="1"/>
</dbReference>
<comment type="catalytic activity">
    <reaction evidence="1 10">
        <text>a fatty acyl-[ACP] + phosphate = an acyl phosphate + holo-[ACP]</text>
        <dbReference type="Rhea" id="RHEA:42292"/>
        <dbReference type="Rhea" id="RHEA-COMP:9685"/>
        <dbReference type="Rhea" id="RHEA-COMP:14125"/>
        <dbReference type="ChEBI" id="CHEBI:43474"/>
        <dbReference type="ChEBI" id="CHEBI:59918"/>
        <dbReference type="ChEBI" id="CHEBI:64479"/>
        <dbReference type="ChEBI" id="CHEBI:138651"/>
        <dbReference type="EC" id="2.3.1.274"/>
    </reaction>
</comment>
<dbReference type="Gene3D" id="3.40.718.10">
    <property type="entry name" value="Isopropylmalate Dehydrogenase"/>
    <property type="match status" value="1"/>
</dbReference>
<evidence type="ECO:0000313" key="12">
    <source>
        <dbReference type="Proteomes" id="UP001225316"/>
    </source>
</evidence>
<evidence type="ECO:0000256" key="1">
    <source>
        <dbReference type="ARBA" id="ARBA00001232"/>
    </source>
</evidence>
<comment type="similarity">
    <text evidence="10">Belongs to the PlsX family.</text>
</comment>
<evidence type="ECO:0000256" key="5">
    <source>
        <dbReference type="ARBA" id="ARBA00023098"/>
    </source>
</evidence>
<keyword evidence="12" id="KW-1185">Reference proteome</keyword>
<reference evidence="11 12" key="1">
    <citation type="submission" date="2023-04" db="EMBL/GenBank/DDBJ databases">
        <title>A novel bacteria isolated from coastal sediment.</title>
        <authorList>
            <person name="Liu X.-J."/>
            <person name="Du Z.-J."/>
        </authorList>
    </citation>
    <scope>NUCLEOTIDE SEQUENCE [LARGE SCALE GENOMIC DNA]</scope>
    <source>
        <strain evidence="11 12">SDUM461003</strain>
    </source>
</reference>
<dbReference type="PIRSF" id="PIRSF002465">
    <property type="entry name" value="Phsphlp_syn_PlsX"/>
    <property type="match status" value="1"/>
</dbReference>
<keyword evidence="11" id="KW-0012">Acyltransferase</keyword>
<dbReference type="NCBIfam" id="TIGR00182">
    <property type="entry name" value="plsX"/>
    <property type="match status" value="1"/>
</dbReference>
<accession>A0ABU1ASJ7</accession>
<comment type="subunit">
    <text evidence="9 10">Homodimer. Probably interacts with PlsY.</text>
</comment>
<comment type="subcellular location">
    <subcellularLocation>
        <location evidence="10">Cytoplasm</location>
    </subcellularLocation>
    <text evidence="10">Associated with the membrane possibly through PlsY.</text>
</comment>
<keyword evidence="5 10" id="KW-0443">Lipid metabolism</keyword>
<name>A0ABU1ASJ7_9BACT</name>
<comment type="caution">
    <text evidence="11">The sequence shown here is derived from an EMBL/GenBank/DDBJ whole genome shotgun (WGS) entry which is preliminary data.</text>
</comment>
<sequence length="347" mass="37065">MRAPDGKCTIAVDVMGSDLGPTEFIRGLLYATEELKLDCDFTLCGKGRLIERLLKVRKSSIDPAKISIHDASEVVGMDEKPIQALRKKKDSSMVQAIEQLRAGKADAVVSCGNTGALMAGGTLRLRPLDGVDRPALGIIIPSRRKPFVLIDVGANPESTALNLVQNAVLGANYAKAALGCTSPRVALLTIGTEEGKGNSLINATHMDLQKINNKVINYVGPIEGFQLFEGDVDVVVCDGFVGNIVLKSSEALFGFIGDTIKQELVRNPKRILGAALSKSAFRDMKERLSPDQHAGAPLLGLKGNILKSHGSSNYIAIANALRIAREVVMHDMIDSIGSDINQVGDLI</sequence>
<comment type="pathway">
    <text evidence="10">Lipid metabolism; phospholipid metabolism.</text>
</comment>
<dbReference type="Proteomes" id="UP001225316">
    <property type="component" value="Unassembled WGS sequence"/>
</dbReference>
<organism evidence="11 12">
    <name type="scientific">Thalassobacterium maritimum</name>
    <dbReference type="NCBI Taxonomy" id="3041265"/>
    <lineage>
        <taxon>Bacteria</taxon>
        <taxon>Pseudomonadati</taxon>
        <taxon>Verrucomicrobiota</taxon>
        <taxon>Opitutia</taxon>
        <taxon>Puniceicoccales</taxon>
        <taxon>Coraliomargaritaceae</taxon>
        <taxon>Thalassobacterium</taxon>
    </lineage>
</organism>
<evidence type="ECO:0000256" key="8">
    <source>
        <dbReference type="ARBA" id="ARBA00024069"/>
    </source>
</evidence>
<dbReference type="InterPro" id="IPR003664">
    <property type="entry name" value="FA_synthesis"/>
</dbReference>
<gene>
    <name evidence="10 11" type="primary">plsX</name>
    <name evidence="11" type="ORF">QEH52_06430</name>
</gene>
<evidence type="ECO:0000313" key="11">
    <source>
        <dbReference type="EMBL" id="MDQ8207136.1"/>
    </source>
</evidence>
<dbReference type="PANTHER" id="PTHR30100:SF1">
    <property type="entry name" value="PHOSPHATE ACYLTRANSFERASE"/>
    <property type="match status" value="1"/>
</dbReference>
<dbReference type="Pfam" id="PF02504">
    <property type="entry name" value="FA_synthesis"/>
    <property type="match status" value="1"/>
</dbReference>
<evidence type="ECO:0000256" key="6">
    <source>
        <dbReference type="ARBA" id="ARBA00023209"/>
    </source>
</evidence>
<dbReference type="PANTHER" id="PTHR30100">
    <property type="entry name" value="FATTY ACID/PHOSPHOLIPID SYNTHESIS PROTEIN PLSX"/>
    <property type="match status" value="1"/>
</dbReference>
<keyword evidence="2 10" id="KW-0963">Cytoplasm</keyword>
<dbReference type="GO" id="GO:0043811">
    <property type="term" value="F:phosphate:acyl-[acyl carrier protein] acyltransferase activity"/>
    <property type="evidence" value="ECO:0007669"/>
    <property type="project" value="UniProtKB-EC"/>
</dbReference>
<keyword evidence="7 10" id="KW-1208">Phospholipid metabolism</keyword>
<keyword evidence="4 10" id="KW-0808">Transferase</keyword>
<proteinExistence type="inferred from homology"/>
<comment type="function">
    <text evidence="10">Catalyzes the reversible formation of acyl-phosphate (acyl-PO(4)) from acyl-[acyl-carrier-protein] (acyl-ACP). This enzyme utilizes acyl-ACP as fatty acyl donor, but not acyl-CoA.</text>
</comment>
<evidence type="ECO:0000256" key="3">
    <source>
        <dbReference type="ARBA" id="ARBA00022516"/>
    </source>
</evidence>
<evidence type="ECO:0000256" key="2">
    <source>
        <dbReference type="ARBA" id="ARBA00022490"/>
    </source>
</evidence>
<evidence type="ECO:0000256" key="10">
    <source>
        <dbReference type="HAMAP-Rule" id="MF_00019"/>
    </source>
</evidence>
<dbReference type="EMBL" id="JARXHW010000010">
    <property type="protein sequence ID" value="MDQ8207136.1"/>
    <property type="molecule type" value="Genomic_DNA"/>
</dbReference>
<dbReference type="RefSeq" id="WP_308949273.1">
    <property type="nucleotide sequence ID" value="NZ_JARXHW010000010.1"/>
</dbReference>
<protein>
    <recommendedName>
        <fullName evidence="8 10">Phosphate acyltransferase</fullName>
        <ecNumber evidence="8 10">2.3.1.274</ecNumber>
    </recommendedName>
    <alternativeName>
        <fullName evidence="10">Acyl-ACP phosphotransacylase</fullName>
    </alternativeName>
    <alternativeName>
        <fullName evidence="10">Acyl-[acyl-carrier-protein]--phosphate acyltransferase</fullName>
    </alternativeName>
    <alternativeName>
        <fullName evidence="10">Phosphate-acyl-ACP acyltransferase</fullName>
    </alternativeName>
</protein>
<evidence type="ECO:0000256" key="4">
    <source>
        <dbReference type="ARBA" id="ARBA00022679"/>
    </source>
</evidence>
<evidence type="ECO:0000256" key="7">
    <source>
        <dbReference type="ARBA" id="ARBA00023264"/>
    </source>
</evidence>
<keyword evidence="3 10" id="KW-0444">Lipid biosynthesis</keyword>
<dbReference type="InterPro" id="IPR012281">
    <property type="entry name" value="Phospholipid_synth_PlsX-like"/>
</dbReference>
<dbReference type="HAMAP" id="MF_00019">
    <property type="entry name" value="PlsX"/>
    <property type="match status" value="1"/>
</dbReference>